<sequence>MKHTEHNKKNVDSYNTFERVFYLFTLACISLLGLIVILPLFLLKQIFRISKFLLKNEYSQNIIQSKDDNNSED</sequence>
<evidence type="ECO:0000313" key="2">
    <source>
        <dbReference type="EMBL" id="OKH22105.1"/>
    </source>
</evidence>
<dbReference type="EMBL" id="MRCC01000022">
    <property type="protein sequence ID" value="OKH22105.1"/>
    <property type="molecule type" value="Genomic_DNA"/>
</dbReference>
<evidence type="ECO:0000256" key="1">
    <source>
        <dbReference type="SAM" id="Phobius"/>
    </source>
</evidence>
<comment type="caution">
    <text evidence="2">The sequence shown here is derived from an EMBL/GenBank/DDBJ whole genome shotgun (WGS) entry which is preliminary data.</text>
</comment>
<feature type="transmembrane region" description="Helical" evidence="1">
    <location>
        <begin position="20"/>
        <end position="43"/>
    </location>
</feature>
<keyword evidence="1" id="KW-0812">Transmembrane</keyword>
<reference evidence="2 3" key="1">
    <citation type="submission" date="2016-11" db="EMBL/GenBank/DDBJ databases">
        <title>Draft Genome Sequences of Nine Cyanobacterial Strains from Diverse Habitats.</title>
        <authorList>
            <person name="Zhu T."/>
            <person name="Hou S."/>
            <person name="Lu X."/>
            <person name="Hess W.R."/>
        </authorList>
    </citation>
    <scope>NUCLEOTIDE SEQUENCE [LARGE SCALE GENOMIC DNA]</scope>
    <source>
        <strain evidence="2 3">5.2 s.c.1</strain>
    </source>
</reference>
<proteinExistence type="predicted"/>
<keyword evidence="1" id="KW-0472">Membrane</keyword>
<protein>
    <submittedName>
        <fullName evidence="2">Uncharacterized protein</fullName>
    </submittedName>
</protein>
<dbReference type="AlphaFoldDB" id="A0A1U7HEY0"/>
<organism evidence="2 3">
    <name type="scientific">Chroogloeocystis siderophila 5.2 s.c.1</name>
    <dbReference type="NCBI Taxonomy" id="247279"/>
    <lineage>
        <taxon>Bacteria</taxon>
        <taxon>Bacillati</taxon>
        <taxon>Cyanobacteriota</taxon>
        <taxon>Cyanophyceae</taxon>
        <taxon>Oscillatoriophycideae</taxon>
        <taxon>Chroococcales</taxon>
        <taxon>Chroococcaceae</taxon>
        <taxon>Chroogloeocystis</taxon>
    </lineage>
</organism>
<evidence type="ECO:0000313" key="3">
    <source>
        <dbReference type="Proteomes" id="UP000185984"/>
    </source>
</evidence>
<keyword evidence="3" id="KW-1185">Reference proteome</keyword>
<name>A0A1U7HEY0_9CHRO</name>
<dbReference type="Proteomes" id="UP000185984">
    <property type="component" value="Unassembled WGS sequence"/>
</dbReference>
<gene>
    <name evidence="2" type="ORF">NIES1031_20755</name>
</gene>
<accession>A0A1U7HEY0</accession>
<keyword evidence="1" id="KW-1133">Transmembrane helix</keyword>